<comment type="caution">
    <text evidence="6">The sequence shown here is derived from an EMBL/GenBank/DDBJ whole genome shotgun (WGS) entry which is preliminary data.</text>
</comment>
<dbReference type="Proteomes" id="UP000297597">
    <property type="component" value="Unassembled WGS sequence"/>
</dbReference>
<evidence type="ECO:0000313" key="7">
    <source>
        <dbReference type="Proteomes" id="UP000297597"/>
    </source>
</evidence>
<protein>
    <recommendedName>
        <fullName evidence="1">protein acetyllysine N-acetyltransferase</fullName>
        <ecNumber evidence="1">2.3.1.286</ecNumber>
    </recommendedName>
</protein>
<dbReference type="InterPro" id="IPR029035">
    <property type="entry name" value="DHS-like_NAD/FAD-binding_dom"/>
</dbReference>
<gene>
    <name evidence="6" type="primary">cobB_1</name>
    <name evidence="6" type="ORF">Pmgp_00354</name>
</gene>
<dbReference type="InterPro" id="IPR050134">
    <property type="entry name" value="NAD-dep_sirtuin_deacylases"/>
</dbReference>
<keyword evidence="7" id="KW-1185">Reference proteome</keyword>
<dbReference type="GO" id="GO:0017136">
    <property type="term" value="F:histone deacetylase activity, NAD-dependent"/>
    <property type="evidence" value="ECO:0007669"/>
    <property type="project" value="TreeGrafter"/>
</dbReference>
<keyword evidence="3" id="KW-0520">NAD</keyword>
<evidence type="ECO:0000256" key="3">
    <source>
        <dbReference type="ARBA" id="ARBA00023027"/>
    </source>
</evidence>
<dbReference type="CDD" id="cd01407">
    <property type="entry name" value="SIR2-fam"/>
    <property type="match status" value="1"/>
</dbReference>
<dbReference type="Gene3D" id="3.30.1600.10">
    <property type="entry name" value="SIR2/SIRT2 'Small Domain"/>
    <property type="match status" value="1"/>
</dbReference>
<organism evidence="6 7">
    <name type="scientific">Pelotomaculum propionicicum</name>
    <dbReference type="NCBI Taxonomy" id="258475"/>
    <lineage>
        <taxon>Bacteria</taxon>
        <taxon>Bacillati</taxon>
        <taxon>Bacillota</taxon>
        <taxon>Clostridia</taxon>
        <taxon>Eubacteriales</taxon>
        <taxon>Desulfotomaculaceae</taxon>
        <taxon>Pelotomaculum</taxon>
    </lineage>
</organism>
<dbReference type="PANTHER" id="PTHR11085">
    <property type="entry name" value="NAD-DEPENDENT PROTEIN DEACYLASE SIRTUIN-5, MITOCHONDRIAL-RELATED"/>
    <property type="match status" value="1"/>
</dbReference>
<dbReference type="Gene3D" id="3.40.50.1220">
    <property type="entry name" value="TPP-binding domain"/>
    <property type="match status" value="1"/>
</dbReference>
<dbReference type="InterPro" id="IPR026590">
    <property type="entry name" value="Ssirtuin_cat_dom"/>
</dbReference>
<feature type="binding site" evidence="4">
    <location>
        <position position="154"/>
    </location>
    <ligand>
        <name>Zn(2+)</name>
        <dbReference type="ChEBI" id="CHEBI:29105"/>
    </ligand>
</feature>
<keyword evidence="4" id="KW-0479">Metal-binding</keyword>
<sequence>MIVLKCRKKCQVRIGIIKWKQGEKMNYDQKIQLLAGLIEKSTYTLALTGAGISTESGIPDFRSPGTGLWTKFDPVKVATVSALRRDPATFYAINLDRWTRYAGAQPNAAHHALARLERERLLTGVITQNIDGLHLKAGSKTVWEVHGHLRTCHCMDCEKSYPLDVLVNQFNSGINPPRCQKCQGVLRLDVVLFEDPLGEDFYWASRAVRLCQLLIVVGSSLQVYPVAGLAEEALQVAIINKEPTPFDYLAKVVINEKAGQVLTDVLAALDLQ</sequence>
<evidence type="ECO:0000256" key="2">
    <source>
        <dbReference type="ARBA" id="ARBA00022679"/>
    </source>
</evidence>
<feature type="domain" description="Deacetylase sirtuin-type" evidence="5">
    <location>
        <begin position="24"/>
        <end position="272"/>
    </location>
</feature>
<feature type="active site" description="Proton acceptor" evidence="4">
    <location>
        <position position="146"/>
    </location>
</feature>
<feature type="binding site" evidence="4">
    <location>
        <position position="179"/>
    </location>
    <ligand>
        <name>Zn(2+)</name>
        <dbReference type="ChEBI" id="CHEBI:29105"/>
    </ligand>
</feature>
<dbReference type="EC" id="2.3.1.286" evidence="1"/>
<evidence type="ECO:0000259" key="5">
    <source>
        <dbReference type="PROSITE" id="PS50305"/>
    </source>
</evidence>
<evidence type="ECO:0000313" key="6">
    <source>
        <dbReference type="EMBL" id="TEB13460.1"/>
    </source>
</evidence>
<keyword evidence="4" id="KW-0862">Zinc</keyword>
<dbReference type="SUPFAM" id="SSF52467">
    <property type="entry name" value="DHS-like NAD/FAD-binding domain"/>
    <property type="match status" value="1"/>
</dbReference>
<dbReference type="GO" id="GO:0046872">
    <property type="term" value="F:metal ion binding"/>
    <property type="evidence" value="ECO:0007669"/>
    <property type="project" value="UniProtKB-KW"/>
</dbReference>
<dbReference type="AlphaFoldDB" id="A0A4Y7RXH2"/>
<accession>A0A4Y7RXH2</accession>
<feature type="binding site" evidence="4">
    <location>
        <position position="157"/>
    </location>
    <ligand>
        <name>Zn(2+)</name>
        <dbReference type="ChEBI" id="CHEBI:29105"/>
    </ligand>
</feature>
<dbReference type="GO" id="GO:0016787">
    <property type="term" value="F:hydrolase activity"/>
    <property type="evidence" value="ECO:0007669"/>
    <property type="project" value="UniProtKB-KW"/>
</dbReference>
<dbReference type="GO" id="GO:0070403">
    <property type="term" value="F:NAD+ binding"/>
    <property type="evidence" value="ECO:0007669"/>
    <property type="project" value="InterPro"/>
</dbReference>
<keyword evidence="6" id="KW-0378">Hydrolase</keyword>
<dbReference type="Pfam" id="PF02146">
    <property type="entry name" value="SIR2"/>
    <property type="match status" value="1"/>
</dbReference>
<proteinExistence type="predicted"/>
<dbReference type="InterPro" id="IPR026591">
    <property type="entry name" value="Sirtuin_cat_small_dom_sf"/>
</dbReference>
<dbReference type="PROSITE" id="PS50305">
    <property type="entry name" value="SIRTUIN"/>
    <property type="match status" value="1"/>
</dbReference>
<name>A0A4Y7RXH2_9FIRM</name>
<dbReference type="InterPro" id="IPR003000">
    <property type="entry name" value="Sirtuin"/>
</dbReference>
<evidence type="ECO:0000256" key="1">
    <source>
        <dbReference type="ARBA" id="ARBA00012928"/>
    </source>
</evidence>
<feature type="binding site" evidence="4">
    <location>
        <position position="182"/>
    </location>
    <ligand>
        <name>Zn(2+)</name>
        <dbReference type="ChEBI" id="CHEBI:29105"/>
    </ligand>
</feature>
<reference evidence="6 7" key="1">
    <citation type="journal article" date="2018" name="Environ. Microbiol.">
        <title>Novel energy conservation strategies and behaviour of Pelotomaculum schinkii driving syntrophic propionate catabolism.</title>
        <authorList>
            <person name="Hidalgo-Ahumada C.A.P."/>
            <person name="Nobu M.K."/>
            <person name="Narihiro T."/>
            <person name="Tamaki H."/>
            <person name="Liu W.T."/>
            <person name="Kamagata Y."/>
            <person name="Stams A.J.M."/>
            <person name="Imachi H."/>
            <person name="Sousa D.Z."/>
        </authorList>
    </citation>
    <scope>NUCLEOTIDE SEQUENCE [LARGE SCALE GENOMIC DNA]</scope>
    <source>
        <strain evidence="6 7">MGP</strain>
    </source>
</reference>
<dbReference type="EMBL" id="QFFZ01000002">
    <property type="protein sequence ID" value="TEB13460.1"/>
    <property type="molecule type" value="Genomic_DNA"/>
</dbReference>
<keyword evidence="2" id="KW-0808">Transferase</keyword>
<evidence type="ECO:0000256" key="4">
    <source>
        <dbReference type="PROSITE-ProRule" id="PRU00236"/>
    </source>
</evidence>
<dbReference type="PANTHER" id="PTHR11085:SF10">
    <property type="entry name" value="NAD-DEPENDENT PROTEIN DEACYLASE SIRTUIN-5, MITOCHONDRIAL-RELATED"/>
    <property type="match status" value="1"/>
</dbReference>